<dbReference type="Pfam" id="PF00083">
    <property type="entry name" value="Sugar_tr"/>
    <property type="match status" value="1"/>
</dbReference>
<dbReference type="PANTHER" id="PTHR48022">
    <property type="entry name" value="PLASTIDIC GLUCOSE TRANSPORTER 4"/>
    <property type="match status" value="1"/>
</dbReference>
<dbReference type="InterPro" id="IPR005829">
    <property type="entry name" value="Sugar_transporter_CS"/>
</dbReference>
<feature type="transmembrane region" description="Helical" evidence="9">
    <location>
        <begin position="152"/>
        <end position="175"/>
    </location>
</feature>
<gene>
    <name evidence="11" type="ORF">PV10_07311</name>
</gene>
<dbReference type="OrthoDB" id="6339427at2759"/>
<dbReference type="FunFam" id="1.20.1250.20:FF:000061">
    <property type="entry name" value="MFS sugar transporter"/>
    <property type="match status" value="1"/>
</dbReference>
<feature type="transmembrane region" description="Helical" evidence="9">
    <location>
        <begin position="63"/>
        <end position="85"/>
    </location>
</feature>
<dbReference type="SUPFAM" id="SSF103473">
    <property type="entry name" value="MFS general substrate transporter"/>
    <property type="match status" value="1"/>
</dbReference>
<evidence type="ECO:0000259" key="10">
    <source>
        <dbReference type="PROSITE" id="PS50850"/>
    </source>
</evidence>
<evidence type="ECO:0000256" key="6">
    <source>
        <dbReference type="ARBA" id="ARBA00023136"/>
    </source>
</evidence>
<dbReference type="InterPro" id="IPR005828">
    <property type="entry name" value="MFS_sugar_transport-like"/>
</dbReference>
<dbReference type="GO" id="GO:0005351">
    <property type="term" value="F:carbohydrate:proton symporter activity"/>
    <property type="evidence" value="ECO:0007669"/>
    <property type="project" value="TreeGrafter"/>
</dbReference>
<dbReference type="EMBL" id="KN847524">
    <property type="protein sequence ID" value="KIV89958.1"/>
    <property type="molecule type" value="Genomic_DNA"/>
</dbReference>
<dbReference type="GeneID" id="27325156"/>
<comment type="similarity">
    <text evidence="2 7">Belongs to the major facilitator superfamily. Sugar transporter (TC 2.A.1.1) family.</text>
</comment>
<sequence length="572" mass="64247">MGFLGPKQPYFGLKGGWLTFWITVACATDMTLFGYDQGVFGGVIVTQDFLDVHNLAGPSKTSLLGTVTAIYDIGCFFGAVSAVWLGEVLGRRRSVLVGTTIMSVGAILQVASYSVPQMIVGRIVAGIGNGINTSTAPVWQTETSAIKWRGKLVVIELILNIAGFSLSNWITYGFSFLPGPIAWRFPLAFQFVFIIILFATVPWLPESPRWLIAHDYEDEAFTILADLENKSENDAFVMAQHKEIVYTVQYERENAVKWMDLLRGKTAGKGGTKTIRRLILGAGTQAIQQLSGINVTSYYLPTVLISSVGLDEKMARLLAACNSVSYLLFSLIGIPNVEKWGRRNMLIFAASGQAFCYLIITVLIRYNELPGFPHAHEVASASVAFFFLYYVFFGIGMQGTPWLYPTEINSLSMRTKGAAIGTATNWIFNFMVVEITPIGIQNLGWRFYIVWTVFNASFVPIVYFLYPETAGRSLEDIDDYYRTDPPLLVFRDKDAISTKRPEKYRIREEEEVRRHSSVDRETFRRQSRLGSFQAGMGRTDSTLRHREAEEDYEGKTEAGDIEQDRYHHKEDV</sequence>
<feature type="transmembrane region" description="Helical" evidence="9">
    <location>
        <begin position="378"/>
        <end position="397"/>
    </location>
</feature>
<organism evidence="11 12">
    <name type="scientific">Exophiala mesophila</name>
    <name type="common">Black yeast-like fungus</name>
    <dbReference type="NCBI Taxonomy" id="212818"/>
    <lineage>
        <taxon>Eukaryota</taxon>
        <taxon>Fungi</taxon>
        <taxon>Dikarya</taxon>
        <taxon>Ascomycota</taxon>
        <taxon>Pezizomycotina</taxon>
        <taxon>Eurotiomycetes</taxon>
        <taxon>Chaetothyriomycetidae</taxon>
        <taxon>Chaetothyriales</taxon>
        <taxon>Herpotrichiellaceae</taxon>
        <taxon>Exophiala</taxon>
    </lineage>
</organism>
<evidence type="ECO:0000256" key="7">
    <source>
        <dbReference type="RuleBase" id="RU003346"/>
    </source>
</evidence>
<evidence type="ECO:0000256" key="4">
    <source>
        <dbReference type="ARBA" id="ARBA00022692"/>
    </source>
</evidence>
<dbReference type="HOGENOM" id="CLU_001265_30_3_1"/>
<evidence type="ECO:0000256" key="1">
    <source>
        <dbReference type="ARBA" id="ARBA00004141"/>
    </source>
</evidence>
<dbReference type="VEuPathDB" id="FungiDB:PV10_07311"/>
<evidence type="ECO:0000313" key="12">
    <source>
        <dbReference type="Proteomes" id="UP000054302"/>
    </source>
</evidence>
<dbReference type="GO" id="GO:0016020">
    <property type="term" value="C:membrane"/>
    <property type="evidence" value="ECO:0007669"/>
    <property type="project" value="UniProtKB-SubCell"/>
</dbReference>
<feature type="domain" description="Major facilitator superfamily (MFS) profile" evidence="10">
    <location>
        <begin position="22"/>
        <end position="470"/>
    </location>
</feature>
<dbReference type="PROSITE" id="PS50850">
    <property type="entry name" value="MFS"/>
    <property type="match status" value="1"/>
</dbReference>
<evidence type="ECO:0000256" key="2">
    <source>
        <dbReference type="ARBA" id="ARBA00010992"/>
    </source>
</evidence>
<dbReference type="InterPro" id="IPR020846">
    <property type="entry name" value="MFS_dom"/>
</dbReference>
<evidence type="ECO:0000256" key="8">
    <source>
        <dbReference type="SAM" id="MobiDB-lite"/>
    </source>
</evidence>
<keyword evidence="3 7" id="KW-0813">Transport</keyword>
<feature type="compositionally biased region" description="Basic and acidic residues" evidence="8">
    <location>
        <begin position="541"/>
        <end position="572"/>
    </location>
</feature>
<dbReference type="Gene3D" id="1.20.1250.20">
    <property type="entry name" value="MFS general substrate transporter like domains"/>
    <property type="match status" value="1"/>
</dbReference>
<keyword evidence="4 9" id="KW-0812">Transmembrane</keyword>
<feature type="transmembrane region" description="Helical" evidence="9">
    <location>
        <begin position="314"/>
        <end position="334"/>
    </location>
</feature>
<dbReference type="InterPro" id="IPR050360">
    <property type="entry name" value="MFS_Sugar_Transporters"/>
</dbReference>
<feature type="transmembrane region" description="Helical" evidence="9">
    <location>
        <begin position="181"/>
        <end position="204"/>
    </location>
</feature>
<feature type="region of interest" description="Disordered" evidence="8">
    <location>
        <begin position="532"/>
        <end position="572"/>
    </location>
</feature>
<evidence type="ECO:0000313" key="11">
    <source>
        <dbReference type="EMBL" id="KIV89958.1"/>
    </source>
</evidence>
<dbReference type="PROSITE" id="PS51257">
    <property type="entry name" value="PROKAR_LIPOPROTEIN"/>
    <property type="match status" value="1"/>
</dbReference>
<name>A0A0D1ZT43_EXOME</name>
<dbReference type="PRINTS" id="PR00171">
    <property type="entry name" value="SUGRTRNSPORT"/>
</dbReference>
<dbReference type="OMA" id="GMGTQAM"/>
<dbReference type="InterPro" id="IPR003663">
    <property type="entry name" value="Sugar/inositol_transpt"/>
</dbReference>
<protein>
    <recommendedName>
        <fullName evidence="10">Major facilitator superfamily (MFS) profile domain-containing protein</fullName>
    </recommendedName>
</protein>
<feature type="transmembrane region" description="Helical" evidence="9">
    <location>
        <begin position="346"/>
        <end position="366"/>
    </location>
</feature>
<evidence type="ECO:0000256" key="3">
    <source>
        <dbReference type="ARBA" id="ARBA00022448"/>
    </source>
</evidence>
<dbReference type="RefSeq" id="XP_016221532.1">
    <property type="nucleotide sequence ID" value="XM_016372200.1"/>
</dbReference>
<evidence type="ECO:0000256" key="9">
    <source>
        <dbReference type="SAM" id="Phobius"/>
    </source>
</evidence>
<dbReference type="Proteomes" id="UP000054302">
    <property type="component" value="Unassembled WGS sequence"/>
</dbReference>
<feature type="transmembrane region" description="Helical" evidence="9">
    <location>
        <begin position="417"/>
        <end position="435"/>
    </location>
</feature>
<accession>A0A0D1ZT43</accession>
<proteinExistence type="inferred from homology"/>
<evidence type="ECO:0000256" key="5">
    <source>
        <dbReference type="ARBA" id="ARBA00022989"/>
    </source>
</evidence>
<keyword evidence="6 9" id="KW-0472">Membrane</keyword>
<dbReference type="PROSITE" id="PS00216">
    <property type="entry name" value="SUGAR_TRANSPORT_1"/>
    <property type="match status" value="1"/>
</dbReference>
<keyword evidence="12" id="KW-1185">Reference proteome</keyword>
<reference evidence="11 12" key="1">
    <citation type="submission" date="2015-01" db="EMBL/GenBank/DDBJ databases">
        <title>The Genome Sequence of Exophiala mesophila CBS40295.</title>
        <authorList>
            <consortium name="The Broad Institute Genomics Platform"/>
            <person name="Cuomo C."/>
            <person name="de Hoog S."/>
            <person name="Gorbushina A."/>
            <person name="Stielow B."/>
            <person name="Teixiera M."/>
            <person name="Abouelleil A."/>
            <person name="Chapman S.B."/>
            <person name="Priest M."/>
            <person name="Young S.K."/>
            <person name="Wortman J."/>
            <person name="Nusbaum C."/>
            <person name="Birren B."/>
        </authorList>
    </citation>
    <scope>NUCLEOTIDE SEQUENCE [LARGE SCALE GENOMIC DNA]</scope>
    <source>
        <strain evidence="11 12">CBS 40295</strain>
    </source>
</reference>
<dbReference type="PANTHER" id="PTHR48022:SF26">
    <property type="entry name" value="MAJOR FACILITATOR SUPERFAMILY (MFS) PROFILE DOMAIN-CONTAINING PROTEIN-RELATED"/>
    <property type="match status" value="1"/>
</dbReference>
<keyword evidence="5 9" id="KW-1133">Transmembrane helix</keyword>
<comment type="subcellular location">
    <subcellularLocation>
        <location evidence="1">Membrane</location>
        <topology evidence="1">Multi-pass membrane protein</topology>
    </subcellularLocation>
</comment>
<feature type="transmembrane region" description="Helical" evidence="9">
    <location>
        <begin position="447"/>
        <end position="466"/>
    </location>
</feature>
<dbReference type="InterPro" id="IPR036259">
    <property type="entry name" value="MFS_trans_sf"/>
</dbReference>
<dbReference type="NCBIfam" id="TIGR00879">
    <property type="entry name" value="SP"/>
    <property type="match status" value="1"/>
</dbReference>
<dbReference type="AlphaFoldDB" id="A0A0D1ZT43"/>